<sequence length="472" mass="51064">MKKSIYLGITLILAASTVLSACGDKNESSSTEKDNTQTATTTDTAKTETETPAKEEEPKKEEAEPFTVSLRHIQISDAQKFRKAILDDVVKKTEADVPGLTIELDGVEDQVNRFTKLPAEMAAGNPPKIFDLFGGAGDALKYAKAGRLLDLTPIIAELGIGDKFLNLNQFTLDGKVYGLPIGGSTEGFFYSKPLFEKYGIKEPTTWDELEAAADTLSKNKITPFAMGSKGAWVPNMLVNTLIGRYAGPEAIDGFPAGSQAWNSPEVVAAFSKYQEWEKKGYFTKGELGLEYADMLNQFVTGKAGMMFDGSWRSSVFKDQAQAGDLTNQVGFFTMPGVPNGKGNQLAVNGNYSNGYGFSADLTPQELTAVKAFIKNMYSEEMQLRGLLEDGLLPSMKLSDESIAKVEDPIVKQVMQILGNSGGAFSHFDSTVASDVYKESESQIQKLIAGKSSAQEVADAMQKVQEKALAAAK</sequence>
<feature type="signal peptide" evidence="4">
    <location>
        <begin position="1"/>
        <end position="20"/>
    </location>
</feature>
<dbReference type="RefSeq" id="WP_110045485.1">
    <property type="nucleotide sequence ID" value="NZ_CP054612.1"/>
</dbReference>
<comment type="caution">
    <text evidence="5">The sequence shown here is derived from an EMBL/GenBank/DDBJ whole genome shotgun (WGS) entry which is preliminary data.</text>
</comment>
<evidence type="ECO:0000313" key="5">
    <source>
        <dbReference type="EMBL" id="PWV98703.1"/>
    </source>
</evidence>
<name>A0A2V2YTW2_9BACL</name>
<dbReference type="OrthoDB" id="9798191at2"/>
<keyword evidence="4" id="KW-0732">Signal</keyword>
<dbReference type="InterPro" id="IPR006059">
    <property type="entry name" value="SBP"/>
</dbReference>
<dbReference type="PROSITE" id="PS51257">
    <property type="entry name" value="PROKAR_LIPOPROTEIN"/>
    <property type="match status" value="1"/>
</dbReference>
<dbReference type="Gene3D" id="3.40.190.10">
    <property type="entry name" value="Periplasmic binding protein-like II"/>
    <property type="match status" value="2"/>
</dbReference>
<protein>
    <submittedName>
        <fullName evidence="5">Carbohydrate ABC transporter substrate-binding protein (CUT1 family)</fullName>
    </submittedName>
</protein>
<feature type="chain" id="PRO_5039076488" evidence="4">
    <location>
        <begin position="21"/>
        <end position="472"/>
    </location>
</feature>
<comment type="similarity">
    <text evidence="1">Belongs to the bacterial solute-binding protein 1 family.</text>
</comment>
<dbReference type="PANTHER" id="PTHR43649">
    <property type="entry name" value="ARABINOSE-BINDING PROTEIN-RELATED"/>
    <property type="match status" value="1"/>
</dbReference>
<gene>
    <name evidence="5" type="ORF">DFQ01_116102</name>
</gene>
<accession>A0A2V2YTW2</accession>
<evidence type="ECO:0000313" key="6">
    <source>
        <dbReference type="Proteomes" id="UP000246635"/>
    </source>
</evidence>
<feature type="region of interest" description="Disordered" evidence="3">
    <location>
        <begin position="23"/>
        <end position="66"/>
    </location>
</feature>
<evidence type="ECO:0000256" key="1">
    <source>
        <dbReference type="ARBA" id="ARBA00008520"/>
    </source>
</evidence>
<feature type="compositionally biased region" description="Basic and acidic residues" evidence="3">
    <location>
        <begin position="24"/>
        <end position="35"/>
    </location>
</feature>
<dbReference type="EMBL" id="QGTQ01000016">
    <property type="protein sequence ID" value="PWV98703.1"/>
    <property type="molecule type" value="Genomic_DNA"/>
</dbReference>
<evidence type="ECO:0000256" key="4">
    <source>
        <dbReference type="SAM" id="SignalP"/>
    </source>
</evidence>
<reference evidence="5 6" key="1">
    <citation type="submission" date="2018-05" db="EMBL/GenBank/DDBJ databases">
        <title>Genomic Encyclopedia of Type Strains, Phase III (KMG-III): the genomes of soil and plant-associated and newly described type strains.</title>
        <authorList>
            <person name="Whitman W."/>
        </authorList>
    </citation>
    <scope>NUCLEOTIDE SEQUENCE [LARGE SCALE GENOMIC DNA]</scope>
    <source>
        <strain evidence="5 6">CECT 5696</strain>
    </source>
</reference>
<dbReference type="PANTHER" id="PTHR43649:SF29">
    <property type="entry name" value="OSMOPROTECTIVE COMPOUNDS-BINDING PROTEIN GGTB"/>
    <property type="match status" value="1"/>
</dbReference>
<dbReference type="InterPro" id="IPR050490">
    <property type="entry name" value="Bact_solute-bd_prot1"/>
</dbReference>
<organism evidence="5 6">
    <name type="scientific">Paenibacillus cellulosilyticus</name>
    <dbReference type="NCBI Taxonomy" id="375489"/>
    <lineage>
        <taxon>Bacteria</taxon>
        <taxon>Bacillati</taxon>
        <taxon>Bacillota</taxon>
        <taxon>Bacilli</taxon>
        <taxon>Bacillales</taxon>
        <taxon>Paenibacillaceae</taxon>
        <taxon>Paenibacillus</taxon>
    </lineage>
</organism>
<keyword evidence="2" id="KW-0813">Transport</keyword>
<dbReference type="Pfam" id="PF01547">
    <property type="entry name" value="SBP_bac_1"/>
    <property type="match status" value="1"/>
</dbReference>
<keyword evidence="6" id="KW-1185">Reference proteome</keyword>
<evidence type="ECO:0000256" key="2">
    <source>
        <dbReference type="ARBA" id="ARBA00022448"/>
    </source>
</evidence>
<proteinExistence type="inferred from homology"/>
<dbReference type="Proteomes" id="UP000246635">
    <property type="component" value="Unassembled WGS sequence"/>
</dbReference>
<dbReference type="SUPFAM" id="SSF53850">
    <property type="entry name" value="Periplasmic binding protein-like II"/>
    <property type="match status" value="1"/>
</dbReference>
<dbReference type="AlphaFoldDB" id="A0A2V2YTW2"/>
<evidence type="ECO:0000256" key="3">
    <source>
        <dbReference type="SAM" id="MobiDB-lite"/>
    </source>
</evidence>
<feature type="compositionally biased region" description="Basic and acidic residues" evidence="3">
    <location>
        <begin position="45"/>
        <end position="63"/>
    </location>
</feature>